<dbReference type="Gene3D" id="3.40.50.2300">
    <property type="match status" value="1"/>
</dbReference>
<dbReference type="SMART" id="SM00421">
    <property type="entry name" value="HTH_LUXR"/>
    <property type="match status" value="1"/>
</dbReference>
<dbReference type="Proteomes" id="UP001601059">
    <property type="component" value="Unassembled WGS sequence"/>
</dbReference>
<dbReference type="PRINTS" id="PR00038">
    <property type="entry name" value="HTHLUXR"/>
</dbReference>
<evidence type="ECO:0000256" key="5">
    <source>
        <dbReference type="ARBA" id="ARBA00023163"/>
    </source>
</evidence>
<dbReference type="PROSITE" id="PS50043">
    <property type="entry name" value="HTH_LUXR_2"/>
    <property type="match status" value="1"/>
</dbReference>
<evidence type="ECO:0000259" key="7">
    <source>
        <dbReference type="PROSITE" id="PS50043"/>
    </source>
</evidence>
<evidence type="ECO:0000259" key="8">
    <source>
        <dbReference type="PROSITE" id="PS50110"/>
    </source>
</evidence>
<dbReference type="PANTHER" id="PTHR43214:SF37">
    <property type="entry name" value="TRANSCRIPTIONAL REGULATORY PROTEIN YDFI"/>
    <property type="match status" value="1"/>
</dbReference>
<dbReference type="InterPro" id="IPR000792">
    <property type="entry name" value="Tscrpt_reg_LuxR_C"/>
</dbReference>
<dbReference type="CDD" id="cd17535">
    <property type="entry name" value="REC_NarL-like"/>
    <property type="match status" value="1"/>
</dbReference>
<dbReference type="Pfam" id="PF00196">
    <property type="entry name" value="GerE"/>
    <property type="match status" value="1"/>
</dbReference>
<name>A0ABW6KIR6_9BACI</name>
<protein>
    <submittedName>
        <fullName evidence="9">Response regulator</fullName>
    </submittedName>
</protein>
<dbReference type="InterPro" id="IPR058245">
    <property type="entry name" value="NreC/VraR/RcsB-like_REC"/>
</dbReference>
<sequence length="217" mass="24240">MIKVIIADDHAIVRSGIQMLINSQEDMEVIETAEEGEQAIRKTVELKPDVVVMDLNMPPGKNGLFATKQLKELVPQIHIIVLTMHDDKEYIFKVLQAGASGYILKSAEDMDLLTAIRTVSNGEAYLYPKATKALIENYLEQIAAGLIEDGTALLTAREEEVLSMLAKGYSNKEIAEVLFLSVKTIESHKSKIMEKLNLKTRPELVKYALKHGLLDFE</sequence>
<feature type="domain" description="Response regulatory" evidence="8">
    <location>
        <begin position="3"/>
        <end position="120"/>
    </location>
</feature>
<evidence type="ECO:0000256" key="2">
    <source>
        <dbReference type="ARBA" id="ARBA00022553"/>
    </source>
</evidence>
<proteinExistence type="predicted"/>
<evidence type="ECO:0000256" key="3">
    <source>
        <dbReference type="ARBA" id="ARBA00023015"/>
    </source>
</evidence>
<evidence type="ECO:0000256" key="1">
    <source>
        <dbReference type="ARBA" id="ARBA00004496"/>
    </source>
</evidence>
<dbReference type="InterPro" id="IPR001789">
    <property type="entry name" value="Sig_transdc_resp-reg_receiver"/>
</dbReference>
<accession>A0ABW6KIR6</accession>
<dbReference type="EMBL" id="JBIACK010000013">
    <property type="protein sequence ID" value="MFE8703130.1"/>
    <property type="molecule type" value="Genomic_DNA"/>
</dbReference>
<dbReference type="CDD" id="cd06170">
    <property type="entry name" value="LuxR_C_like"/>
    <property type="match status" value="1"/>
</dbReference>
<organism evidence="9 10">
    <name type="scientific">Cytobacillus spartinae</name>
    <dbReference type="NCBI Taxonomy" id="3299023"/>
    <lineage>
        <taxon>Bacteria</taxon>
        <taxon>Bacillati</taxon>
        <taxon>Bacillota</taxon>
        <taxon>Bacilli</taxon>
        <taxon>Bacillales</taxon>
        <taxon>Bacillaceae</taxon>
        <taxon>Cytobacillus</taxon>
    </lineage>
</organism>
<feature type="domain" description="HTH luxR-type" evidence="7">
    <location>
        <begin position="147"/>
        <end position="212"/>
    </location>
</feature>
<comment type="subcellular location">
    <subcellularLocation>
        <location evidence="1">Cytoplasm</location>
    </subcellularLocation>
</comment>
<feature type="modified residue" description="4-aspartylphosphate" evidence="6">
    <location>
        <position position="54"/>
    </location>
</feature>
<dbReference type="InterPro" id="IPR016032">
    <property type="entry name" value="Sig_transdc_resp-reg_C-effctor"/>
</dbReference>
<evidence type="ECO:0000313" key="9">
    <source>
        <dbReference type="EMBL" id="MFE8703130.1"/>
    </source>
</evidence>
<dbReference type="SUPFAM" id="SSF46894">
    <property type="entry name" value="C-terminal effector domain of the bipartite response regulators"/>
    <property type="match status" value="1"/>
</dbReference>
<dbReference type="InterPro" id="IPR011006">
    <property type="entry name" value="CheY-like_superfamily"/>
</dbReference>
<gene>
    <name evidence="9" type="ORF">ACFYKX_21345</name>
</gene>
<dbReference type="PANTHER" id="PTHR43214">
    <property type="entry name" value="TWO-COMPONENT RESPONSE REGULATOR"/>
    <property type="match status" value="1"/>
</dbReference>
<dbReference type="SMART" id="SM00448">
    <property type="entry name" value="REC"/>
    <property type="match status" value="1"/>
</dbReference>
<dbReference type="SUPFAM" id="SSF52172">
    <property type="entry name" value="CheY-like"/>
    <property type="match status" value="1"/>
</dbReference>
<keyword evidence="4" id="KW-0238">DNA-binding</keyword>
<keyword evidence="3" id="KW-0805">Transcription regulation</keyword>
<evidence type="ECO:0000256" key="6">
    <source>
        <dbReference type="PROSITE-ProRule" id="PRU00169"/>
    </source>
</evidence>
<comment type="caution">
    <text evidence="9">The sequence shown here is derived from an EMBL/GenBank/DDBJ whole genome shotgun (WGS) entry which is preliminary data.</text>
</comment>
<evidence type="ECO:0000256" key="4">
    <source>
        <dbReference type="ARBA" id="ARBA00023125"/>
    </source>
</evidence>
<keyword evidence="5" id="KW-0804">Transcription</keyword>
<dbReference type="PROSITE" id="PS50110">
    <property type="entry name" value="RESPONSE_REGULATORY"/>
    <property type="match status" value="1"/>
</dbReference>
<reference evidence="9 10" key="1">
    <citation type="submission" date="2024-08" db="EMBL/GenBank/DDBJ databases">
        <title>Two novel Cytobacillus novel species.</title>
        <authorList>
            <person name="Liu G."/>
        </authorList>
    </citation>
    <scope>NUCLEOTIDE SEQUENCE [LARGE SCALE GENOMIC DNA]</scope>
    <source>
        <strain evidence="9 10">FJAT-54145</strain>
    </source>
</reference>
<keyword evidence="10" id="KW-1185">Reference proteome</keyword>
<dbReference type="RefSeq" id="WP_389363473.1">
    <property type="nucleotide sequence ID" value="NZ_JBIACK010000013.1"/>
</dbReference>
<keyword evidence="2 6" id="KW-0597">Phosphoprotein</keyword>
<dbReference type="InterPro" id="IPR039420">
    <property type="entry name" value="WalR-like"/>
</dbReference>
<evidence type="ECO:0000313" key="10">
    <source>
        <dbReference type="Proteomes" id="UP001601059"/>
    </source>
</evidence>
<dbReference type="Pfam" id="PF00072">
    <property type="entry name" value="Response_reg"/>
    <property type="match status" value="1"/>
</dbReference>